<dbReference type="SUPFAM" id="SSF50341">
    <property type="entry name" value="CheW-like"/>
    <property type="match status" value="1"/>
</dbReference>
<evidence type="ECO:0000259" key="1">
    <source>
        <dbReference type="PROSITE" id="PS50851"/>
    </source>
</evidence>
<keyword evidence="3" id="KW-1185">Reference proteome</keyword>
<dbReference type="AlphaFoldDB" id="A0A0K6IWW0"/>
<dbReference type="GO" id="GO:0007165">
    <property type="term" value="P:signal transduction"/>
    <property type="evidence" value="ECO:0007669"/>
    <property type="project" value="InterPro"/>
</dbReference>
<dbReference type="EMBL" id="CYHH01000009">
    <property type="protein sequence ID" value="CUB07590.1"/>
    <property type="molecule type" value="Genomic_DNA"/>
</dbReference>
<feature type="domain" description="CheW-like" evidence="1">
    <location>
        <begin position="26"/>
        <end position="164"/>
    </location>
</feature>
<name>A0A0K6IWW0_9PROT</name>
<sequence length="177" mass="19606">MARRTSLREFQERLAERLAQASAARTEHWLVLPAAGHRLLLPLTDASAIANEFTLAPVPRAPACYRGLANVRGNLIGVVDLCWLENHTPTQRSKRAQLLVLATRLIENTALLLPEAVGLRPLESFTPMEHPLSRPWHVRAYRAPDDDRPCILIDASRLITDPLFYGIDSGSSLLGSS</sequence>
<dbReference type="GO" id="GO:0006935">
    <property type="term" value="P:chemotaxis"/>
    <property type="evidence" value="ECO:0007669"/>
    <property type="project" value="InterPro"/>
</dbReference>
<protein>
    <submittedName>
        <fullName evidence="2">Chemotaxis signal transduction protein</fullName>
    </submittedName>
</protein>
<evidence type="ECO:0000313" key="2">
    <source>
        <dbReference type="EMBL" id="CUB07590.1"/>
    </source>
</evidence>
<dbReference type="InterPro" id="IPR002545">
    <property type="entry name" value="CheW-lke_dom"/>
</dbReference>
<evidence type="ECO:0000313" key="3">
    <source>
        <dbReference type="Proteomes" id="UP000182108"/>
    </source>
</evidence>
<organism evidence="2 3">
    <name type="scientific">Tepidiphilus thermophilus</name>
    <dbReference type="NCBI Taxonomy" id="876478"/>
    <lineage>
        <taxon>Bacteria</taxon>
        <taxon>Pseudomonadati</taxon>
        <taxon>Pseudomonadota</taxon>
        <taxon>Hydrogenophilia</taxon>
        <taxon>Hydrogenophilales</taxon>
        <taxon>Hydrogenophilaceae</taxon>
        <taxon>Tepidiphilus</taxon>
    </lineage>
</organism>
<gene>
    <name evidence="2" type="ORF">Ga0061068_10919</name>
</gene>
<reference evidence="3" key="1">
    <citation type="submission" date="2015-08" db="EMBL/GenBank/DDBJ databases">
        <authorList>
            <person name="Babu N.S."/>
            <person name="Beckwith C.J."/>
            <person name="Beseler K.G."/>
            <person name="Brison A."/>
            <person name="Carone J.V."/>
            <person name="Caskin T.P."/>
            <person name="Diamond M."/>
            <person name="Durham M.E."/>
            <person name="Foxe J.M."/>
            <person name="Go M."/>
            <person name="Henderson B.A."/>
            <person name="Jones I.B."/>
            <person name="McGettigan J.A."/>
            <person name="Micheletti S.J."/>
            <person name="Nasrallah M.E."/>
            <person name="Ortiz D."/>
            <person name="Piller C.R."/>
            <person name="Privatt S.R."/>
            <person name="Schneider S.L."/>
            <person name="Sharp S."/>
            <person name="Smith T.C."/>
            <person name="Stanton J.D."/>
            <person name="Ullery H.E."/>
            <person name="Wilson R.J."/>
            <person name="Serrano M.G."/>
            <person name="Buck G."/>
            <person name="Lee V."/>
            <person name="Wang Y."/>
            <person name="Carvalho R."/>
            <person name="Voegtly L."/>
            <person name="Shi R."/>
            <person name="Duckworth R."/>
            <person name="Johnson A."/>
            <person name="Loviza R."/>
            <person name="Walstead R."/>
            <person name="Shah Z."/>
            <person name="Kiflezghi M."/>
            <person name="Wade K."/>
            <person name="Ball S.L."/>
            <person name="Bradley K.W."/>
            <person name="Asai D.J."/>
            <person name="Bowman C.A."/>
            <person name="Russell D.A."/>
            <person name="Pope W.H."/>
            <person name="Jacobs-Sera D."/>
            <person name="Hendrix R.W."/>
            <person name="Hatfull G.F."/>
        </authorList>
    </citation>
    <scope>NUCLEOTIDE SEQUENCE [LARGE SCALE GENOMIC DNA]</scope>
    <source>
        <strain evidence="3">JCM 19170</strain>
    </source>
</reference>
<dbReference type="Gene3D" id="2.40.50.180">
    <property type="entry name" value="CheA-289, Domain 4"/>
    <property type="match status" value="1"/>
</dbReference>
<accession>A0A0K6IWW0</accession>
<dbReference type="RefSeq" id="WP_055423873.1">
    <property type="nucleotide sequence ID" value="NZ_CYHH01000009.1"/>
</dbReference>
<proteinExistence type="predicted"/>
<dbReference type="Pfam" id="PF01584">
    <property type="entry name" value="CheW"/>
    <property type="match status" value="1"/>
</dbReference>
<dbReference type="PROSITE" id="PS50851">
    <property type="entry name" value="CHEW"/>
    <property type="match status" value="1"/>
</dbReference>
<dbReference type="Proteomes" id="UP000182108">
    <property type="component" value="Unassembled WGS sequence"/>
</dbReference>
<dbReference type="InterPro" id="IPR036061">
    <property type="entry name" value="CheW-like_dom_sf"/>
</dbReference>